<dbReference type="EMBL" id="SBLB01000001">
    <property type="protein sequence ID" value="RYC71401.1"/>
    <property type="molecule type" value="Genomic_DNA"/>
</dbReference>
<reference evidence="2 3" key="1">
    <citation type="submission" date="2019-01" db="EMBL/GenBank/DDBJ databases">
        <title>Spirosoma flava sp. nov., a propanil-degrading bacterium isolated from herbicide-contaminated soil.</title>
        <authorList>
            <person name="Zhang L."/>
            <person name="Jiang J.-D."/>
        </authorList>
    </citation>
    <scope>NUCLEOTIDE SEQUENCE [LARGE SCALE GENOMIC DNA]</scope>
    <source>
        <strain evidence="2 3">TY50</strain>
    </source>
</reference>
<feature type="transmembrane region" description="Helical" evidence="1">
    <location>
        <begin position="176"/>
        <end position="194"/>
    </location>
</feature>
<feature type="transmembrane region" description="Helical" evidence="1">
    <location>
        <begin position="88"/>
        <end position="109"/>
    </location>
</feature>
<sequence>MIRSAPLLRLVTLVLASLSLVLTVPLVALSFYNHPSPADDYCFANTAMQYGFWEAQQFYYDGWSGRFFHNFVVHSSPLTIGWYTGYKVYPILLLALLLLSFYALARQWVADNASGGSGRQTASLALAAGLFVGFIASLAGLPEFMYWYAGMACYSMSAVFFLALLATLIAHQRQGFGLLPGYLLAESLLIAGIVGSSETSMVMVMSVLGLIALGELIQRRRLSATVLILLGVGAVSCYYLMAAPGNAVRMASNPNSSNIPHTVLSSLRYAVGYLSHQLLKTPLLPLSLLYLPLAWQLTAKPLPAYLRLHPIWGLLHGGATVLVLISLHFYGVGIPPVTRLVNLINLLFWLSWGYNLTLLMVVLRHRFATSFPKSYAQPLAVAALGWVLIATGVWSVMPVAYGDWLSGRAAQYDQAMQQRYAQFAQTDATNGQVAPLPVYPASLFLEDVKNDPKHLWNRCWADYYHKKTVVLTDHSTEAVQ</sequence>
<evidence type="ECO:0000256" key="1">
    <source>
        <dbReference type="SAM" id="Phobius"/>
    </source>
</evidence>
<name>A0A4Q2UTY1_9BACT</name>
<feature type="transmembrane region" description="Helical" evidence="1">
    <location>
        <begin position="121"/>
        <end position="139"/>
    </location>
</feature>
<keyword evidence="1" id="KW-0472">Membrane</keyword>
<dbReference type="RefSeq" id="WP_129600231.1">
    <property type="nucleotide sequence ID" value="NZ_SBLB01000001.1"/>
</dbReference>
<feature type="transmembrane region" description="Helical" evidence="1">
    <location>
        <begin position="145"/>
        <end position="169"/>
    </location>
</feature>
<dbReference type="InterPro" id="IPR045691">
    <property type="entry name" value="DUF6056"/>
</dbReference>
<keyword evidence="1" id="KW-1133">Transmembrane helix</keyword>
<dbReference type="Proteomes" id="UP000290407">
    <property type="component" value="Unassembled WGS sequence"/>
</dbReference>
<comment type="caution">
    <text evidence="2">The sequence shown here is derived from an EMBL/GenBank/DDBJ whole genome shotgun (WGS) entry which is preliminary data.</text>
</comment>
<evidence type="ECO:0000313" key="2">
    <source>
        <dbReference type="EMBL" id="RYC71401.1"/>
    </source>
</evidence>
<feature type="transmembrane region" description="Helical" evidence="1">
    <location>
        <begin position="343"/>
        <end position="363"/>
    </location>
</feature>
<keyword evidence="1" id="KW-0812">Transmembrane</keyword>
<dbReference type="AlphaFoldDB" id="A0A4Q2UTY1"/>
<protein>
    <recommendedName>
        <fullName evidence="4">Glycosyltransferase RgtA/B/C/D-like domain-containing protein</fullName>
    </recommendedName>
</protein>
<proteinExistence type="predicted"/>
<dbReference type="Pfam" id="PF19528">
    <property type="entry name" value="DUF6056"/>
    <property type="match status" value="1"/>
</dbReference>
<organism evidence="2 3">
    <name type="scientific">Spirosoma sordidisoli</name>
    <dbReference type="NCBI Taxonomy" id="2502893"/>
    <lineage>
        <taxon>Bacteria</taxon>
        <taxon>Pseudomonadati</taxon>
        <taxon>Bacteroidota</taxon>
        <taxon>Cytophagia</taxon>
        <taxon>Cytophagales</taxon>
        <taxon>Cytophagaceae</taxon>
        <taxon>Spirosoma</taxon>
    </lineage>
</organism>
<gene>
    <name evidence="2" type="ORF">EQG79_04450</name>
</gene>
<evidence type="ECO:0008006" key="4">
    <source>
        <dbReference type="Google" id="ProtNLM"/>
    </source>
</evidence>
<feature type="transmembrane region" description="Helical" evidence="1">
    <location>
        <begin position="311"/>
        <end position="331"/>
    </location>
</feature>
<evidence type="ECO:0000313" key="3">
    <source>
        <dbReference type="Proteomes" id="UP000290407"/>
    </source>
</evidence>
<feature type="transmembrane region" description="Helical" evidence="1">
    <location>
        <begin position="224"/>
        <end position="241"/>
    </location>
</feature>
<feature type="transmembrane region" description="Helical" evidence="1">
    <location>
        <begin position="200"/>
        <end position="217"/>
    </location>
</feature>
<keyword evidence="3" id="KW-1185">Reference proteome</keyword>
<feature type="transmembrane region" description="Helical" evidence="1">
    <location>
        <begin position="375"/>
        <end position="397"/>
    </location>
</feature>
<accession>A0A4Q2UTY1</accession>